<reference evidence="2" key="1">
    <citation type="journal article" date="2006" name="PLoS Biol.">
        <title>Macronuclear genome sequence of the ciliate Tetrahymena thermophila, a model eukaryote.</title>
        <authorList>
            <person name="Eisen J.A."/>
            <person name="Coyne R.S."/>
            <person name="Wu M."/>
            <person name="Wu D."/>
            <person name="Thiagarajan M."/>
            <person name="Wortman J.R."/>
            <person name="Badger J.H."/>
            <person name="Ren Q."/>
            <person name="Amedeo P."/>
            <person name="Jones K.M."/>
            <person name="Tallon L.J."/>
            <person name="Delcher A.L."/>
            <person name="Salzberg S.L."/>
            <person name="Silva J.C."/>
            <person name="Haas B.J."/>
            <person name="Majoros W.H."/>
            <person name="Farzad M."/>
            <person name="Carlton J.M."/>
            <person name="Smith R.K. Jr."/>
            <person name="Garg J."/>
            <person name="Pearlman R.E."/>
            <person name="Karrer K.M."/>
            <person name="Sun L."/>
            <person name="Manning G."/>
            <person name="Elde N.C."/>
            <person name="Turkewitz A.P."/>
            <person name="Asai D.J."/>
            <person name="Wilkes D.E."/>
            <person name="Wang Y."/>
            <person name="Cai H."/>
            <person name="Collins K."/>
            <person name="Stewart B.A."/>
            <person name="Lee S.R."/>
            <person name="Wilamowska K."/>
            <person name="Weinberg Z."/>
            <person name="Ruzzo W.L."/>
            <person name="Wloga D."/>
            <person name="Gaertig J."/>
            <person name="Frankel J."/>
            <person name="Tsao C.-C."/>
            <person name="Gorovsky M.A."/>
            <person name="Keeling P.J."/>
            <person name="Waller R.F."/>
            <person name="Patron N.J."/>
            <person name="Cherry J.M."/>
            <person name="Stover N.A."/>
            <person name="Krieger C.J."/>
            <person name="del Toro C."/>
            <person name="Ryder H.F."/>
            <person name="Williamson S.C."/>
            <person name="Barbeau R.A."/>
            <person name="Hamilton E.P."/>
            <person name="Orias E."/>
        </authorList>
    </citation>
    <scope>NUCLEOTIDE SEQUENCE [LARGE SCALE GENOMIC DNA]</scope>
    <source>
        <strain evidence="2">SB210</strain>
    </source>
</reference>
<proteinExistence type="predicted"/>
<dbReference type="AlphaFoldDB" id="W7XLC8"/>
<dbReference type="GeneID" id="24442463"/>
<keyword evidence="2" id="KW-1185">Reference proteome</keyword>
<dbReference type="Proteomes" id="UP000009168">
    <property type="component" value="Unassembled WGS sequence"/>
</dbReference>
<accession>W7XLC8</accession>
<gene>
    <name evidence="1" type="ORF">TTHERM_001563108</name>
</gene>
<dbReference type="KEGG" id="tet:TTHERM_001563108"/>
<dbReference type="RefSeq" id="XP_012651400.1">
    <property type="nucleotide sequence ID" value="XM_012795946.1"/>
</dbReference>
<dbReference type="InParanoid" id="W7XLC8"/>
<evidence type="ECO:0000313" key="1">
    <source>
        <dbReference type="EMBL" id="EWS76064.1"/>
    </source>
</evidence>
<dbReference type="EMBL" id="GG662826">
    <property type="protein sequence ID" value="EWS76064.1"/>
    <property type="molecule type" value="Genomic_DNA"/>
</dbReference>
<organism evidence="1 2">
    <name type="scientific">Tetrahymena thermophila (strain SB210)</name>
    <dbReference type="NCBI Taxonomy" id="312017"/>
    <lineage>
        <taxon>Eukaryota</taxon>
        <taxon>Sar</taxon>
        <taxon>Alveolata</taxon>
        <taxon>Ciliophora</taxon>
        <taxon>Intramacronucleata</taxon>
        <taxon>Oligohymenophorea</taxon>
        <taxon>Hymenostomatida</taxon>
        <taxon>Tetrahymenina</taxon>
        <taxon>Tetrahymenidae</taxon>
        <taxon>Tetrahymena</taxon>
    </lineage>
</organism>
<protein>
    <submittedName>
        <fullName evidence="1">Uncharacterized protein</fullName>
    </submittedName>
</protein>
<name>W7XLC8_TETTS</name>
<evidence type="ECO:0000313" key="2">
    <source>
        <dbReference type="Proteomes" id="UP000009168"/>
    </source>
</evidence>
<sequence length="75" mass="9446">MKYNKEMQIQIQLKQLVITNPIKKPKYEYLLLTCLFINKVKLFIRKIYFITEHLNKIKRVQYFERIYHRRKSKIQ</sequence>